<dbReference type="InterPro" id="IPR014729">
    <property type="entry name" value="Rossmann-like_a/b/a_fold"/>
</dbReference>
<gene>
    <name evidence="3" type="ORF">GCM10007320_40580</name>
</gene>
<name>A0ABQ3G6G2_9BURK</name>
<comment type="caution">
    <text evidence="3">The sequence shown here is derived from an EMBL/GenBank/DDBJ whole genome shotgun (WGS) entry which is preliminary data.</text>
</comment>
<keyword evidence="4" id="KW-1185">Reference proteome</keyword>
<dbReference type="SUPFAM" id="SSF52402">
    <property type="entry name" value="Adenine nucleotide alpha hydrolases-like"/>
    <property type="match status" value="2"/>
</dbReference>
<proteinExistence type="predicted"/>
<dbReference type="EMBL" id="BMYK01000014">
    <property type="protein sequence ID" value="GHC91508.1"/>
    <property type="molecule type" value="Genomic_DNA"/>
</dbReference>
<evidence type="ECO:0000256" key="1">
    <source>
        <dbReference type="SAM" id="MobiDB-lite"/>
    </source>
</evidence>
<evidence type="ECO:0000313" key="4">
    <source>
        <dbReference type="Proteomes" id="UP000626210"/>
    </source>
</evidence>
<dbReference type="Proteomes" id="UP000626210">
    <property type="component" value="Unassembled WGS sequence"/>
</dbReference>
<dbReference type="Pfam" id="PF00582">
    <property type="entry name" value="Usp"/>
    <property type="match status" value="1"/>
</dbReference>
<dbReference type="InterPro" id="IPR006016">
    <property type="entry name" value="UspA"/>
</dbReference>
<sequence length="327" mass="33783">MQLRQILAVVDASAAGVQAGWRAARLAWAHGATLSLVAPMALPDSHPASRHGPSAPPVRMRAALADLAGSMAAAIGIRPAVAVDLEGEGGALLRQQVRTASLVVVPVSAGPAGAAGWWQDNLAERLLREAGVPVLLVRRPAGTAHRCALVATGPDAEAAGPLLHAAGWLCRPGAVLACHVLDPTIQRHLHAADLPLATVQSWMETARRRAELALGQQLVQAGLPAGQALVLQGPALARLLHAQHSRAASLLVVGKPRRSRWADLLRPALARQLAARVASDVLWLPTPEPGARVARARLDAAQGAAWPAPPGGASVLAPQPADARPLP</sequence>
<reference evidence="4" key="1">
    <citation type="journal article" date="2019" name="Int. J. Syst. Evol. Microbiol.">
        <title>The Global Catalogue of Microorganisms (GCM) 10K type strain sequencing project: providing services to taxonomists for standard genome sequencing and annotation.</title>
        <authorList>
            <consortium name="The Broad Institute Genomics Platform"/>
            <consortium name="The Broad Institute Genome Sequencing Center for Infectious Disease"/>
            <person name="Wu L."/>
            <person name="Ma J."/>
        </authorList>
    </citation>
    <scope>NUCLEOTIDE SEQUENCE [LARGE SCALE GENOMIC DNA]</scope>
    <source>
        <strain evidence="4">KCTC 23314</strain>
    </source>
</reference>
<evidence type="ECO:0000259" key="2">
    <source>
        <dbReference type="Pfam" id="PF00582"/>
    </source>
</evidence>
<dbReference type="Gene3D" id="3.40.50.620">
    <property type="entry name" value="HUPs"/>
    <property type="match status" value="2"/>
</dbReference>
<organism evidence="3 4">
    <name type="scientific">Pseudorhodoferax aquiterrae</name>
    <dbReference type="NCBI Taxonomy" id="747304"/>
    <lineage>
        <taxon>Bacteria</taxon>
        <taxon>Pseudomonadati</taxon>
        <taxon>Pseudomonadota</taxon>
        <taxon>Betaproteobacteria</taxon>
        <taxon>Burkholderiales</taxon>
        <taxon>Comamonadaceae</taxon>
    </lineage>
</organism>
<protein>
    <recommendedName>
        <fullName evidence="2">UspA domain-containing protein</fullName>
    </recommendedName>
</protein>
<accession>A0ABQ3G6G2</accession>
<dbReference type="RefSeq" id="WP_189688714.1">
    <property type="nucleotide sequence ID" value="NZ_BMYK01000014.1"/>
</dbReference>
<feature type="region of interest" description="Disordered" evidence="1">
    <location>
        <begin position="304"/>
        <end position="327"/>
    </location>
</feature>
<feature type="domain" description="UspA" evidence="2">
    <location>
        <begin position="149"/>
        <end position="282"/>
    </location>
</feature>
<evidence type="ECO:0000313" key="3">
    <source>
        <dbReference type="EMBL" id="GHC91508.1"/>
    </source>
</evidence>